<gene>
    <name evidence="1" type="ORF">F5876DRAFT_41523</name>
</gene>
<accession>A0ACC1U0Z3</accession>
<sequence length="323" mass="37225">MLPLPVSQPQQRSFHNKIVARDGNILPGLQSRARITNLSLILLSSLAFFSVVLNMNVWISRSPGPPTSILSTINSDRNFDSLDHLIIVPGHAIWNGVSAKHRLDENLWTLEPYQKNSGRVEAFYQHISYAAQLALQDKRAVVVFSGGQTRQQTTTTEAESYHRLAMQANLLPPDFMRATTENYALDSYQNLLFSIARFHEYTGVYPGMITVIGYEMKRKRFTDLHREAVRWSHQQFEYIGIDNSNLQENVIAQEGEVSSLMRTYTETSNDMYHCHSKLLQKRMTRNHHRRYHPYHTSSPELSELLEWCPAGRTLYNGMLPWTE</sequence>
<dbReference type="EMBL" id="MU795095">
    <property type="protein sequence ID" value="KAJ3810589.1"/>
    <property type="molecule type" value="Genomic_DNA"/>
</dbReference>
<proteinExistence type="predicted"/>
<dbReference type="Proteomes" id="UP001163835">
    <property type="component" value="Unassembled WGS sequence"/>
</dbReference>
<reference evidence="1" key="1">
    <citation type="submission" date="2022-09" db="EMBL/GenBank/DDBJ databases">
        <title>A Global Phylogenomic Analysis of the Shiitake Genus Lentinula.</title>
        <authorList>
            <consortium name="DOE Joint Genome Institute"/>
            <person name="Sierra-Patev S."/>
            <person name="Min B."/>
            <person name="Naranjo-Ortiz M."/>
            <person name="Looney B."/>
            <person name="Konkel Z."/>
            <person name="Slot J.C."/>
            <person name="Sakamoto Y."/>
            <person name="Steenwyk J.L."/>
            <person name="Rokas A."/>
            <person name="Carro J."/>
            <person name="Camarero S."/>
            <person name="Ferreira P."/>
            <person name="Molpeceres G."/>
            <person name="Ruiz-Duenas F.J."/>
            <person name="Serrano A."/>
            <person name="Henrissat B."/>
            <person name="Drula E."/>
            <person name="Hughes K.W."/>
            <person name="Mata J.L."/>
            <person name="Ishikawa N.K."/>
            <person name="Vargas-Isla R."/>
            <person name="Ushijima S."/>
            <person name="Smith C.A."/>
            <person name="Ahrendt S."/>
            <person name="Andreopoulos W."/>
            <person name="He G."/>
            <person name="Labutti K."/>
            <person name="Lipzen A."/>
            <person name="Ng V."/>
            <person name="Riley R."/>
            <person name="Sandor L."/>
            <person name="Barry K."/>
            <person name="Martinez A.T."/>
            <person name="Xiao Y."/>
            <person name="Gibbons J.G."/>
            <person name="Terashima K."/>
            <person name="Grigoriev I.V."/>
            <person name="Hibbett D.S."/>
        </authorList>
    </citation>
    <scope>NUCLEOTIDE SEQUENCE</scope>
    <source>
        <strain evidence="1">TMI1499</strain>
    </source>
</reference>
<organism evidence="1 2">
    <name type="scientific">Lentinula aff. lateritia</name>
    <dbReference type="NCBI Taxonomy" id="2804960"/>
    <lineage>
        <taxon>Eukaryota</taxon>
        <taxon>Fungi</taxon>
        <taxon>Dikarya</taxon>
        <taxon>Basidiomycota</taxon>
        <taxon>Agaricomycotina</taxon>
        <taxon>Agaricomycetes</taxon>
        <taxon>Agaricomycetidae</taxon>
        <taxon>Agaricales</taxon>
        <taxon>Marasmiineae</taxon>
        <taxon>Omphalotaceae</taxon>
        <taxon>Lentinula</taxon>
    </lineage>
</organism>
<evidence type="ECO:0000313" key="1">
    <source>
        <dbReference type="EMBL" id="KAJ3810589.1"/>
    </source>
</evidence>
<comment type="caution">
    <text evidence="1">The sequence shown here is derived from an EMBL/GenBank/DDBJ whole genome shotgun (WGS) entry which is preliminary data.</text>
</comment>
<name>A0ACC1U0Z3_9AGAR</name>
<protein>
    <submittedName>
        <fullName evidence="1">Uncharacterized protein</fullName>
    </submittedName>
</protein>
<evidence type="ECO:0000313" key="2">
    <source>
        <dbReference type="Proteomes" id="UP001163835"/>
    </source>
</evidence>
<keyword evidence="2" id="KW-1185">Reference proteome</keyword>